<dbReference type="GO" id="GO:0005886">
    <property type="term" value="C:plasma membrane"/>
    <property type="evidence" value="ECO:0007669"/>
    <property type="project" value="UniProtKB-SubCell"/>
</dbReference>
<reference evidence="8 9" key="1">
    <citation type="submission" date="2019-11" db="EMBL/GenBank/DDBJ databases">
        <title>Caenimonas koreensis gen. nov., sp. nov., isolated from activated sludge.</title>
        <authorList>
            <person name="Seung H.R."/>
        </authorList>
    </citation>
    <scope>NUCLEOTIDE SEQUENCE [LARGE SCALE GENOMIC DNA]</scope>
    <source>
        <strain evidence="8 9">EMB320</strain>
    </source>
</reference>
<dbReference type="RefSeq" id="WP_153584413.1">
    <property type="nucleotide sequence ID" value="NZ_WJBU01000006.1"/>
</dbReference>
<evidence type="ECO:0000313" key="8">
    <source>
        <dbReference type="EMBL" id="MRD47074.1"/>
    </source>
</evidence>
<feature type="transmembrane region" description="Helical" evidence="7">
    <location>
        <begin position="77"/>
        <end position="94"/>
    </location>
</feature>
<dbReference type="PANTHER" id="PTHR30065">
    <property type="entry name" value="FLAGELLAR BIOSYNTHETIC PROTEIN FLIR"/>
    <property type="match status" value="1"/>
</dbReference>
<organism evidence="8 9">
    <name type="scientific">Caenimonas koreensis DSM 17982</name>
    <dbReference type="NCBI Taxonomy" id="1121255"/>
    <lineage>
        <taxon>Bacteria</taxon>
        <taxon>Pseudomonadati</taxon>
        <taxon>Pseudomonadota</taxon>
        <taxon>Betaproteobacteria</taxon>
        <taxon>Burkholderiales</taxon>
        <taxon>Comamonadaceae</taxon>
        <taxon>Caenimonas</taxon>
    </lineage>
</organism>
<evidence type="ECO:0000313" key="9">
    <source>
        <dbReference type="Proteomes" id="UP000487350"/>
    </source>
</evidence>
<evidence type="ECO:0000256" key="3">
    <source>
        <dbReference type="ARBA" id="ARBA00022475"/>
    </source>
</evidence>
<feature type="transmembrane region" description="Helical" evidence="7">
    <location>
        <begin position="131"/>
        <end position="150"/>
    </location>
</feature>
<feature type="transmembrane region" description="Helical" evidence="7">
    <location>
        <begin position="6"/>
        <end position="31"/>
    </location>
</feature>
<dbReference type="InterPro" id="IPR006304">
    <property type="entry name" value="T3SS_SpaR/YscT"/>
</dbReference>
<keyword evidence="3 7" id="KW-1003">Cell membrane</keyword>
<keyword evidence="4 7" id="KW-0812">Transmembrane</keyword>
<dbReference type="Proteomes" id="UP000487350">
    <property type="component" value="Unassembled WGS sequence"/>
</dbReference>
<evidence type="ECO:0000256" key="1">
    <source>
        <dbReference type="ARBA" id="ARBA00004651"/>
    </source>
</evidence>
<evidence type="ECO:0000256" key="6">
    <source>
        <dbReference type="ARBA" id="ARBA00023136"/>
    </source>
</evidence>
<dbReference type="EMBL" id="WJBU01000006">
    <property type="protein sequence ID" value="MRD47074.1"/>
    <property type="molecule type" value="Genomic_DNA"/>
</dbReference>
<dbReference type="PANTHER" id="PTHR30065:SF1">
    <property type="entry name" value="SURFACE PRESENTATION OF ANTIGENS PROTEIN SPAR"/>
    <property type="match status" value="1"/>
</dbReference>
<protein>
    <submittedName>
        <fullName evidence="8">EscT/YscT/HrcT family type III secretion system export apparatus protein</fullName>
    </submittedName>
</protein>
<dbReference type="Pfam" id="PF01311">
    <property type="entry name" value="Bac_export_1"/>
    <property type="match status" value="1"/>
</dbReference>
<feature type="transmembrane region" description="Helical" evidence="7">
    <location>
        <begin position="214"/>
        <end position="236"/>
    </location>
</feature>
<dbReference type="AlphaFoldDB" id="A0A844ASK2"/>
<comment type="similarity">
    <text evidence="2 7">Belongs to the FliR/MopE/SpaR family.</text>
</comment>
<comment type="subcellular location">
    <subcellularLocation>
        <location evidence="1 7">Cell membrane</location>
        <topology evidence="1 7">Multi-pass membrane protein</topology>
    </subcellularLocation>
</comment>
<name>A0A844ASK2_9BURK</name>
<proteinExistence type="inferred from homology"/>
<dbReference type="NCBIfam" id="TIGR01401">
    <property type="entry name" value="fliR_like_III"/>
    <property type="match status" value="1"/>
</dbReference>
<sequence>MDTTAWFFLHLKAFGFALPRFLAVFTILPLLSREALPLTLRVAAIGSFAIFMAPMLAEGVALERPTFSILGLVLKEAFIGIVIGFVLAIPLWAVENMGDLVDAQRGATIAQTINPLSGHETSPLGQLFNQAIVTMMFSLGGFVMVLGVIYDSFQIWPVFGWWPHFAPEAPKLALDLLDRFMSLTVLLCAPVIFAMFLAEAGMAIISRFVPQLQVFFLAMPIKSAIAMVVFAIYGVVLFDYAGDLILETLRECNRTVFAMFKGVRLP</sequence>
<keyword evidence="5 7" id="KW-1133">Transmembrane helix</keyword>
<dbReference type="PRINTS" id="PR00953">
    <property type="entry name" value="TYPE3IMRPROT"/>
</dbReference>
<accession>A0A844ASK2</accession>
<feature type="transmembrane region" description="Helical" evidence="7">
    <location>
        <begin position="180"/>
        <end position="202"/>
    </location>
</feature>
<comment type="caution">
    <text evidence="8">The sequence shown here is derived from an EMBL/GenBank/DDBJ whole genome shotgun (WGS) entry which is preliminary data.</text>
</comment>
<dbReference type="InterPro" id="IPR002010">
    <property type="entry name" value="T3SS_IM_R"/>
</dbReference>
<evidence type="ECO:0000256" key="7">
    <source>
        <dbReference type="RuleBase" id="RU362072"/>
    </source>
</evidence>
<gene>
    <name evidence="8" type="ORF">GHT07_07275</name>
</gene>
<evidence type="ECO:0000256" key="2">
    <source>
        <dbReference type="ARBA" id="ARBA00009772"/>
    </source>
</evidence>
<evidence type="ECO:0000256" key="4">
    <source>
        <dbReference type="ARBA" id="ARBA00022692"/>
    </source>
</evidence>
<keyword evidence="9" id="KW-1185">Reference proteome</keyword>
<evidence type="ECO:0000256" key="5">
    <source>
        <dbReference type="ARBA" id="ARBA00022989"/>
    </source>
</evidence>
<dbReference type="GO" id="GO:0006605">
    <property type="term" value="P:protein targeting"/>
    <property type="evidence" value="ECO:0007669"/>
    <property type="project" value="UniProtKB-UniRule"/>
</dbReference>
<keyword evidence="6 7" id="KW-0472">Membrane</keyword>
<dbReference type="OrthoDB" id="9153610at2"/>
<feature type="transmembrane region" description="Helical" evidence="7">
    <location>
        <begin position="38"/>
        <end position="57"/>
    </location>
</feature>